<dbReference type="EC" id="2.3.1.51" evidence="5"/>
<keyword evidence="6" id="KW-0812">Transmembrane</keyword>
<feature type="chain" id="PRO_5011907522" description="1-acyl-sn-glycerol-3-phosphate acyltransferase" evidence="7">
    <location>
        <begin position="27"/>
        <end position="277"/>
    </location>
</feature>
<dbReference type="GO" id="GO:0016020">
    <property type="term" value="C:membrane"/>
    <property type="evidence" value="ECO:0007669"/>
    <property type="project" value="InterPro"/>
</dbReference>
<reference evidence="10" key="3">
    <citation type="submission" date="2019-08" db="EMBL/GenBank/DDBJ databases">
        <authorList>
            <consortium name="Photinus pyralis genome working group"/>
            <person name="Fallon T.R."/>
            <person name="Sander Lower S.E."/>
            <person name="Weng J.-K."/>
        </authorList>
    </citation>
    <scope>NUCLEOTIDE SEQUENCE</scope>
    <source>
        <strain evidence="10">1611_PpyrPB1</strain>
        <tissue evidence="10">Whole body</tissue>
    </source>
</reference>
<dbReference type="AlphaFoldDB" id="A0A1Y1N378"/>
<keyword evidence="6" id="KW-0472">Membrane</keyword>
<organism evidence="9">
    <name type="scientific">Photinus pyralis</name>
    <name type="common">Common eastern firefly</name>
    <name type="synonym">Lampyris pyralis</name>
    <dbReference type="NCBI Taxonomy" id="7054"/>
    <lineage>
        <taxon>Eukaryota</taxon>
        <taxon>Metazoa</taxon>
        <taxon>Ecdysozoa</taxon>
        <taxon>Arthropoda</taxon>
        <taxon>Hexapoda</taxon>
        <taxon>Insecta</taxon>
        <taxon>Pterygota</taxon>
        <taxon>Neoptera</taxon>
        <taxon>Endopterygota</taxon>
        <taxon>Coleoptera</taxon>
        <taxon>Polyphaga</taxon>
        <taxon>Elateriformia</taxon>
        <taxon>Elateroidea</taxon>
        <taxon>Lampyridae</taxon>
        <taxon>Lampyrinae</taxon>
        <taxon>Photinus</taxon>
    </lineage>
</organism>
<feature type="domain" description="Phospholipid/glycerol acyltransferase" evidence="8">
    <location>
        <begin position="93"/>
        <end position="210"/>
    </location>
</feature>
<dbReference type="InterPro" id="IPR004552">
    <property type="entry name" value="AGP_acyltrans"/>
</dbReference>
<dbReference type="EMBL" id="GEZM01018864">
    <property type="protein sequence ID" value="JAV90004.1"/>
    <property type="molecule type" value="Transcribed_RNA"/>
</dbReference>
<dbReference type="GO" id="GO:0003841">
    <property type="term" value="F:1-acylglycerol-3-phosphate O-acyltransferase activity"/>
    <property type="evidence" value="ECO:0007669"/>
    <property type="project" value="UniProtKB-UniRule"/>
</dbReference>
<sequence>MNSSYLEILLAACVLLLPFLYESSQACRYYLRFTIYYVWVMFFSVCLIPIMALKPGDVRNFLYAAFCCKHISSVLGLKWILRGKEHLEVERACIIVSNHQSSIDVLGLFDIWQIMDKCTVVAKKELLYAGPFGIAAWLCGLIFIDRVHSHSARNSVNEAAEIVKRKKTKLWIFPEGTRRNTSEIHSFKKGAFHMAISAQIPILPVVITNYYFLDSKQKRFDCGNVIMTTLPPISTEGMGVGDIDKLLETTRNAMIPVFHETNKEVMESFGISSASVG</sequence>
<dbReference type="InParanoid" id="A0A1Y1N378"/>
<keyword evidence="5" id="KW-0443">Lipid metabolism</keyword>
<keyword evidence="3 5" id="KW-0808">Transferase</keyword>
<keyword evidence="5" id="KW-1208">Phospholipid metabolism</keyword>
<dbReference type="EMBL" id="GEZM01018862">
    <property type="protein sequence ID" value="JAV90007.1"/>
    <property type="molecule type" value="Transcribed_RNA"/>
</dbReference>
<evidence type="ECO:0000256" key="5">
    <source>
        <dbReference type="RuleBase" id="RU361267"/>
    </source>
</evidence>
<dbReference type="PANTHER" id="PTHR10434:SF11">
    <property type="entry name" value="1-ACYL-SN-GLYCEROL-3-PHOSPHATE ACYLTRANSFERASE"/>
    <property type="match status" value="1"/>
</dbReference>
<dbReference type="GO" id="GO:0006654">
    <property type="term" value="P:phosphatidic acid biosynthetic process"/>
    <property type="evidence" value="ECO:0007669"/>
    <property type="project" value="TreeGrafter"/>
</dbReference>
<keyword evidence="11" id="KW-1185">Reference proteome</keyword>
<comment type="catalytic activity">
    <reaction evidence="5">
        <text>a 1-acyl-sn-glycero-3-phosphate + an acyl-CoA = a 1,2-diacyl-sn-glycero-3-phosphate + CoA</text>
        <dbReference type="Rhea" id="RHEA:19709"/>
        <dbReference type="ChEBI" id="CHEBI:57287"/>
        <dbReference type="ChEBI" id="CHEBI:57970"/>
        <dbReference type="ChEBI" id="CHEBI:58342"/>
        <dbReference type="ChEBI" id="CHEBI:58608"/>
        <dbReference type="EC" id="2.3.1.51"/>
    </reaction>
</comment>
<dbReference type="Pfam" id="PF01553">
    <property type="entry name" value="Acyltransferase"/>
    <property type="match status" value="1"/>
</dbReference>
<dbReference type="NCBIfam" id="TIGR00530">
    <property type="entry name" value="AGP_acyltrn"/>
    <property type="match status" value="1"/>
</dbReference>
<dbReference type="SUPFAM" id="SSF69593">
    <property type="entry name" value="Glycerol-3-phosphate (1)-acyltransferase"/>
    <property type="match status" value="1"/>
</dbReference>
<accession>A0A1Y1N378</accession>
<evidence type="ECO:0000256" key="3">
    <source>
        <dbReference type="ARBA" id="ARBA00022679"/>
    </source>
</evidence>
<gene>
    <name evidence="10" type="ORF">PPYR_04700</name>
</gene>
<feature type="transmembrane region" description="Helical" evidence="6">
    <location>
        <begin position="191"/>
        <end position="212"/>
    </location>
</feature>
<dbReference type="GO" id="GO:0005783">
    <property type="term" value="C:endoplasmic reticulum"/>
    <property type="evidence" value="ECO:0007669"/>
    <property type="project" value="TreeGrafter"/>
</dbReference>
<evidence type="ECO:0000256" key="1">
    <source>
        <dbReference type="ARBA" id="ARBA00004728"/>
    </source>
</evidence>
<keyword evidence="7" id="KW-0732">Signal</keyword>
<keyword evidence="5" id="KW-0444">Lipid biosynthesis</keyword>
<dbReference type="EMBL" id="VVIM01000002">
    <property type="protein sequence ID" value="KAB0802514.1"/>
    <property type="molecule type" value="Genomic_DNA"/>
</dbReference>
<dbReference type="SMART" id="SM00563">
    <property type="entry name" value="PlsC"/>
    <property type="match status" value="1"/>
</dbReference>
<dbReference type="CDD" id="cd07989">
    <property type="entry name" value="LPLAT_AGPAT-like"/>
    <property type="match status" value="1"/>
</dbReference>
<feature type="transmembrane region" description="Helical" evidence="6">
    <location>
        <begin position="60"/>
        <end position="81"/>
    </location>
</feature>
<dbReference type="FunCoup" id="A0A1Y1N378">
    <property type="interactions" value="1048"/>
</dbReference>
<comment type="similarity">
    <text evidence="2 5">Belongs to the 1-acyl-sn-glycerol-3-phosphate acyltransferase family.</text>
</comment>
<proteinExistence type="inferred from homology"/>
<feature type="transmembrane region" description="Helical" evidence="6">
    <location>
        <begin position="126"/>
        <end position="144"/>
    </location>
</feature>
<reference evidence="10 11" key="2">
    <citation type="journal article" date="2018" name="Elife">
        <title>Firefly genomes illuminate parallel origins of bioluminescence in beetles.</title>
        <authorList>
            <person name="Fallon T.R."/>
            <person name="Lower S.E."/>
            <person name="Chang C.H."/>
            <person name="Bessho-Uehara M."/>
            <person name="Martin G.J."/>
            <person name="Bewick A.J."/>
            <person name="Behringer M."/>
            <person name="Debat H.J."/>
            <person name="Wong I."/>
            <person name="Day J.C."/>
            <person name="Suvorov A."/>
            <person name="Silva C.J."/>
            <person name="Stanger-Hall K.F."/>
            <person name="Hall D.W."/>
            <person name="Schmitz R.J."/>
            <person name="Nelson D.R."/>
            <person name="Lewis S.M."/>
            <person name="Shigenobu S."/>
            <person name="Bybee S.M."/>
            <person name="Larracuente A.M."/>
            <person name="Oba Y."/>
            <person name="Weng J.K."/>
        </authorList>
    </citation>
    <scope>NUCLEOTIDE SEQUENCE [LARGE SCALE GENOMIC DNA]</scope>
    <source>
        <strain evidence="10">1611_PpyrPB1</strain>
        <tissue evidence="10">Whole body</tissue>
    </source>
</reference>
<keyword evidence="6" id="KW-1133">Transmembrane helix</keyword>
<evidence type="ECO:0000256" key="2">
    <source>
        <dbReference type="ARBA" id="ARBA00008655"/>
    </source>
</evidence>
<reference evidence="9" key="1">
    <citation type="journal article" date="2016" name="Sci. Rep.">
        <title>Molecular characterization of firefly nuptial gifts: a multi-omics approach sheds light on postcopulatory sexual selection.</title>
        <authorList>
            <person name="Al-Wathiqui N."/>
            <person name="Fallon T.R."/>
            <person name="South A."/>
            <person name="Weng J.K."/>
            <person name="Lewis S.M."/>
        </authorList>
    </citation>
    <scope>NUCLEOTIDE SEQUENCE</scope>
</reference>
<comment type="pathway">
    <text evidence="1">Phospholipid metabolism; CDP-diacylglycerol biosynthesis; CDP-diacylglycerol from sn-glycerol 3-phosphate: step 2/3.</text>
</comment>
<keyword evidence="4 5" id="KW-0012">Acyltransferase</keyword>
<dbReference type="OrthoDB" id="202234at2759"/>
<evidence type="ECO:0000256" key="4">
    <source>
        <dbReference type="ARBA" id="ARBA00023315"/>
    </source>
</evidence>
<evidence type="ECO:0000313" key="11">
    <source>
        <dbReference type="Proteomes" id="UP000327044"/>
    </source>
</evidence>
<dbReference type="InterPro" id="IPR002123">
    <property type="entry name" value="Plipid/glycerol_acylTrfase"/>
</dbReference>
<evidence type="ECO:0000256" key="7">
    <source>
        <dbReference type="SAM" id="SignalP"/>
    </source>
</evidence>
<name>A0A1Y1N378_PHOPY</name>
<feature type="transmembrane region" description="Helical" evidence="6">
    <location>
        <begin position="34"/>
        <end position="53"/>
    </location>
</feature>
<evidence type="ECO:0000259" key="8">
    <source>
        <dbReference type="SMART" id="SM00563"/>
    </source>
</evidence>
<keyword evidence="5" id="KW-0594">Phospholipid biosynthesis</keyword>
<evidence type="ECO:0000313" key="9">
    <source>
        <dbReference type="EMBL" id="JAV90007.1"/>
    </source>
</evidence>
<evidence type="ECO:0000256" key="6">
    <source>
        <dbReference type="SAM" id="Phobius"/>
    </source>
</evidence>
<dbReference type="PANTHER" id="PTHR10434">
    <property type="entry name" value="1-ACYL-SN-GLYCEROL-3-PHOSPHATE ACYLTRANSFERASE"/>
    <property type="match status" value="1"/>
</dbReference>
<comment type="domain">
    <text evidence="5">The HXXXXD motif is essential for acyltransferase activity and may constitute the binding site for the phosphate moiety of the glycerol-3-phosphate.</text>
</comment>
<evidence type="ECO:0000313" key="10">
    <source>
        <dbReference type="EMBL" id="KAB0802514.1"/>
    </source>
</evidence>
<dbReference type="Proteomes" id="UP000327044">
    <property type="component" value="Unassembled WGS sequence"/>
</dbReference>
<protein>
    <recommendedName>
        <fullName evidence="5">1-acyl-sn-glycerol-3-phosphate acyltransferase</fullName>
        <ecNumber evidence="5">2.3.1.51</ecNumber>
    </recommendedName>
</protein>
<feature type="signal peptide" evidence="7">
    <location>
        <begin position="1"/>
        <end position="26"/>
    </location>
</feature>